<evidence type="ECO:0000259" key="4">
    <source>
        <dbReference type="Pfam" id="PF16862"/>
    </source>
</evidence>
<dbReference type="Pfam" id="PF16862">
    <property type="entry name" value="Glyco_hydro_79C"/>
    <property type="match status" value="1"/>
</dbReference>
<dbReference type="EMBL" id="ML213616">
    <property type="protein sequence ID" value="TFK36155.1"/>
    <property type="molecule type" value="Genomic_DNA"/>
</dbReference>
<dbReference type="Proteomes" id="UP000308652">
    <property type="component" value="Unassembled WGS sequence"/>
</dbReference>
<keyword evidence="2" id="KW-0472">Membrane</keyword>
<dbReference type="OrthoDB" id="2796951at2759"/>
<evidence type="ECO:0000256" key="2">
    <source>
        <dbReference type="SAM" id="Phobius"/>
    </source>
</evidence>
<feature type="signal peptide" evidence="3">
    <location>
        <begin position="1"/>
        <end position="18"/>
    </location>
</feature>
<feature type="compositionally biased region" description="Polar residues" evidence="1">
    <location>
        <begin position="597"/>
        <end position="607"/>
    </location>
</feature>
<feature type="chain" id="PRO_5022675781" evidence="3">
    <location>
        <begin position="19"/>
        <end position="635"/>
    </location>
</feature>
<keyword evidence="2" id="KW-0812">Transmembrane</keyword>
<dbReference type="InterPro" id="IPR017853">
    <property type="entry name" value="GH"/>
</dbReference>
<organism evidence="5 6">
    <name type="scientific">Crucibulum laeve</name>
    <dbReference type="NCBI Taxonomy" id="68775"/>
    <lineage>
        <taxon>Eukaryota</taxon>
        <taxon>Fungi</taxon>
        <taxon>Dikarya</taxon>
        <taxon>Basidiomycota</taxon>
        <taxon>Agaricomycotina</taxon>
        <taxon>Agaricomycetes</taxon>
        <taxon>Agaricomycetidae</taxon>
        <taxon>Agaricales</taxon>
        <taxon>Agaricineae</taxon>
        <taxon>Nidulariaceae</taxon>
        <taxon>Crucibulum</taxon>
    </lineage>
</organism>
<reference evidence="5 6" key="1">
    <citation type="journal article" date="2019" name="Nat. Ecol. Evol.">
        <title>Megaphylogeny resolves global patterns of mushroom evolution.</title>
        <authorList>
            <person name="Varga T."/>
            <person name="Krizsan K."/>
            <person name="Foldi C."/>
            <person name="Dima B."/>
            <person name="Sanchez-Garcia M."/>
            <person name="Sanchez-Ramirez S."/>
            <person name="Szollosi G.J."/>
            <person name="Szarkandi J.G."/>
            <person name="Papp V."/>
            <person name="Albert L."/>
            <person name="Andreopoulos W."/>
            <person name="Angelini C."/>
            <person name="Antonin V."/>
            <person name="Barry K.W."/>
            <person name="Bougher N.L."/>
            <person name="Buchanan P."/>
            <person name="Buyck B."/>
            <person name="Bense V."/>
            <person name="Catcheside P."/>
            <person name="Chovatia M."/>
            <person name="Cooper J."/>
            <person name="Damon W."/>
            <person name="Desjardin D."/>
            <person name="Finy P."/>
            <person name="Geml J."/>
            <person name="Haridas S."/>
            <person name="Hughes K."/>
            <person name="Justo A."/>
            <person name="Karasinski D."/>
            <person name="Kautmanova I."/>
            <person name="Kiss B."/>
            <person name="Kocsube S."/>
            <person name="Kotiranta H."/>
            <person name="LaButti K.M."/>
            <person name="Lechner B.E."/>
            <person name="Liimatainen K."/>
            <person name="Lipzen A."/>
            <person name="Lukacs Z."/>
            <person name="Mihaltcheva S."/>
            <person name="Morgado L.N."/>
            <person name="Niskanen T."/>
            <person name="Noordeloos M.E."/>
            <person name="Ohm R.A."/>
            <person name="Ortiz-Santana B."/>
            <person name="Ovrebo C."/>
            <person name="Racz N."/>
            <person name="Riley R."/>
            <person name="Savchenko A."/>
            <person name="Shiryaev A."/>
            <person name="Soop K."/>
            <person name="Spirin V."/>
            <person name="Szebenyi C."/>
            <person name="Tomsovsky M."/>
            <person name="Tulloss R.E."/>
            <person name="Uehling J."/>
            <person name="Grigoriev I.V."/>
            <person name="Vagvolgyi C."/>
            <person name="Papp T."/>
            <person name="Martin F.M."/>
            <person name="Miettinen O."/>
            <person name="Hibbett D.S."/>
            <person name="Nagy L.G."/>
        </authorList>
    </citation>
    <scope>NUCLEOTIDE SEQUENCE [LARGE SCALE GENOMIC DNA]</scope>
    <source>
        <strain evidence="5 6">CBS 166.37</strain>
    </source>
</reference>
<dbReference type="Gene3D" id="3.20.20.80">
    <property type="entry name" value="Glycosidases"/>
    <property type="match status" value="1"/>
</dbReference>
<accession>A0A5C3LTP6</accession>
<protein>
    <submittedName>
        <fullName evidence="5">Glycoside hydrolase family 79 protein</fullName>
    </submittedName>
</protein>
<evidence type="ECO:0000313" key="5">
    <source>
        <dbReference type="EMBL" id="TFK36155.1"/>
    </source>
</evidence>
<dbReference type="InterPro" id="IPR052974">
    <property type="entry name" value="GH79_Enzymes"/>
</dbReference>
<dbReference type="PANTHER" id="PTHR36183">
    <property type="entry name" value="BETA-GLUCURONIDASE"/>
    <property type="match status" value="1"/>
</dbReference>
<name>A0A5C3LTP6_9AGAR</name>
<keyword evidence="3" id="KW-0732">Signal</keyword>
<dbReference type="STRING" id="68775.A0A5C3LTP6"/>
<evidence type="ECO:0000313" key="6">
    <source>
        <dbReference type="Proteomes" id="UP000308652"/>
    </source>
</evidence>
<evidence type="ECO:0000256" key="1">
    <source>
        <dbReference type="SAM" id="MobiDB-lite"/>
    </source>
</evidence>
<keyword evidence="2" id="KW-1133">Transmembrane helix</keyword>
<keyword evidence="6" id="KW-1185">Reference proteome</keyword>
<feature type="transmembrane region" description="Helical" evidence="2">
    <location>
        <begin position="615"/>
        <end position="634"/>
    </location>
</feature>
<dbReference type="AlphaFoldDB" id="A0A5C3LTP6"/>
<feature type="region of interest" description="Disordered" evidence="1">
    <location>
        <begin position="588"/>
        <end position="607"/>
    </location>
</feature>
<dbReference type="GO" id="GO:0016787">
    <property type="term" value="F:hydrolase activity"/>
    <property type="evidence" value="ECO:0007669"/>
    <property type="project" value="UniProtKB-KW"/>
</dbReference>
<evidence type="ECO:0000256" key="3">
    <source>
        <dbReference type="SAM" id="SignalP"/>
    </source>
</evidence>
<dbReference type="InterPro" id="IPR031728">
    <property type="entry name" value="GlcAase_C"/>
</dbReference>
<proteinExistence type="predicted"/>
<gene>
    <name evidence="5" type="ORF">BDQ12DRAFT_725452</name>
</gene>
<feature type="domain" description="Beta-glucuronidase C-terminal" evidence="4">
    <location>
        <begin position="444"/>
        <end position="547"/>
    </location>
</feature>
<sequence>MILAALWELLCLVTVAKASITVHGQIPIRQTQAPTATAQDTSFTALAAYNDRVLRPPPIPSPPPANMFTVQLQREAANVQGLSMAHVGGAFFGFSLEMSVVNQVLGKNSSLIQVPFLNLMANLQERAGGVLIRMGGNTQEHATHVDFIDHGNAISKAQALLDQTTRTPAVIYTDDLFYIAANISSLVNVKWFLGIPFNDTANWRLAIAERGQTILGDNLLGLQAGNEPDLYLNNGHRQGTYTPYDYHNEVRNLIATMDDNPNIPNNYMLVGPSIEGLWQPQMLNNNYPSNNCFAQFGVGAARDPQEEFPNYLNHNAGINLIAEYLDSTRVAQQAGKPFIMFETNTASCGGFPGLSDSYGAALWAIDYGLQMAYSNFTHALLHVGGLNVYYNPFTAPPTNQSTYNEWTIGAIYYSTLVMAEILGKSNTSQVVDLASNYGNIFTPAYAIYEHGTLSKVALFNYVDDSTPASNLLVSLSVPGGGVPASVKVKYLAADSVSLKNITWAGQTFGGKYEVDGRLKGDLNIVNINCDMGRNVCQIPVAAPGFALVFFGDSETLNIGQSPVTFATTAYTKTMNTVTVDQDILATSNGHSEKDRSQMGSTSKGSNSGAQGLNTFVPVIFVLFSIAIGGVMVFLS</sequence>
<dbReference type="SUPFAM" id="SSF51445">
    <property type="entry name" value="(Trans)glycosidases"/>
    <property type="match status" value="1"/>
</dbReference>
<keyword evidence="5" id="KW-0378">Hydrolase</keyword>
<dbReference type="PANTHER" id="PTHR36183:SF2">
    <property type="entry name" value="BETA-GLUCURONIDASE C-TERMINAL DOMAIN-CONTAINING PROTEIN"/>
    <property type="match status" value="1"/>
</dbReference>